<feature type="transmembrane region" description="Helical" evidence="14">
    <location>
        <begin position="20"/>
        <end position="42"/>
    </location>
</feature>
<gene>
    <name evidence="16" type="primary">LOC112274259</name>
    <name evidence="15" type="ORF">PHYPA_026412</name>
</gene>
<dbReference type="GO" id="GO:0004497">
    <property type="term" value="F:monooxygenase activity"/>
    <property type="evidence" value="ECO:0007669"/>
    <property type="project" value="UniProtKB-KW"/>
</dbReference>
<protein>
    <recommendedName>
        <fullName evidence="18">Cytochrome P450</fullName>
    </recommendedName>
</protein>
<dbReference type="GeneID" id="112274259"/>
<dbReference type="GO" id="GO:0016705">
    <property type="term" value="F:oxidoreductase activity, acting on paired donors, with incorporation or reduction of molecular oxygen"/>
    <property type="evidence" value="ECO:0007669"/>
    <property type="project" value="InterPro"/>
</dbReference>
<dbReference type="EnsemblPlants" id="Pp3c21_19760V3.2">
    <property type="protein sequence ID" value="Pp3c21_19760V3.2"/>
    <property type="gene ID" value="Pp3c21_19760"/>
</dbReference>
<dbReference type="Gene3D" id="1.10.630.10">
    <property type="entry name" value="Cytochrome P450"/>
    <property type="match status" value="1"/>
</dbReference>
<evidence type="ECO:0008006" key="18">
    <source>
        <dbReference type="Google" id="ProtNLM"/>
    </source>
</evidence>
<dbReference type="SUPFAM" id="SSF48264">
    <property type="entry name" value="Cytochrome P450"/>
    <property type="match status" value="1"/>
</dbReference>
<dbReference type="GO" id="GO:0005506">
    <property type="term" value="F:iron ion binding"/>
    <property type="evidence" value="ECO:0007669"/>
    <property type="project" value="InterPro"/>
</dbReference>
<dbReference type="PANTHER" id="PTHR47943:SF8">
    <property type="entry name" value="CYTOCHROME P450"/>
    <property type="match status" value="1"/>
</dbReference>
<evidence type="ECO:0000256" key="14">
    <source>
        <dbReference type="SAM" id="Phobius"/>
    </source>
</evidence>
<evidence type="ECO:0000256" key="8">
    <source>
        <dbReference type="ARBA" id="ARBA00023002"/>
    </source>
</evidence>
<dbReference type="FunFam" id="1.10.630.10:FF:000039">
    <property type="entry name" value="Cytochrome P450"/>
    <property type="match status" value="1"/>
</dbReference>
<dbReference type="InterPro" id="IPR036396">
    <property type="entry name" value="Cyt_P450_sf"/>
</dbReference>
<evidence type="ECO:0000256" key="5">
    <source>
        <dbReference type="ARBA" id="ARBA00022692"/>
    </source>
</evidence>
<keyword evidence="10 13" id="KW-0503">Monooxygenase</keyword>
<evidence type="ECO:0000256" key="4">
    <source>
        <dbReference type="ARBA" id="ARBA00022617"/>
    </source>
</evidence>
<dbReference type="EMBL" id="ABEU02000021">
    <property type="protein sequence ID" value="PNR32286.1"/>
    <property type="molecule type" value="Genomic_DNA"/>
</dbReference>
<evidence type="ECO:0000256" key="2">
    <source>
        <dbReference type="ARBA" id="ARBA00004167"/>
    </source>
</evidence>
<dbReference type="Proteomes" id="UP000006727">
    <property type="component" value="Chromosome 21"/>
</dbReference>
<evidence type="ECO:0000313" key="16">
    <source>
        <dbReference type="EnsemblPlants" id="Pp3c21_19760V3.1"/>
    </source>
</evidence>
<sequence>MATPDSSGGAFDLAKWINGLVAHWGSVAVAVVAAAVIAKFIFNSTVGRRKLPPGPAPWPILGNIASLAGLPHRSLEKLARKYGSLMYLRLGEVPCIVISSADVAKQLFKTHDILFSNRPGGCFFEQLTEYRNITASRYGPHWRHLRKTCVHELFTQKRLEAYQATRLEEISISIKELFEESDKKGPVDLHAWLHRLLFNNLTRVIMNNRYFGTDEKGMKDAMDFNNVTALMFSQAGDVVISDFLPYLGFLTRLQGKPLLYRKTREIVLEMMRRMTNFDERKKLHAEGRSTGEPEDFVDVLLSSTLSDGTTPLPDDICLMLLMDVLVAGTDTSATTVEWTITELLRHPEAYKRVREELNSVVGSDQLVKEEHLEHLPYLNAVLQESFRLHPATPLGLPRESSEAFEFLGYSLPAGTRLFVNQWAIHRDPAVYEQPEEFNPERFLGREALKFIGDTQFQLVPFGSGRRNCAGLPMAVIVIPLVLAHLLHSVEFSLPDGQQPKDLDMTETFGVAAPKASPLMIYATPRESAALY</sequence>
<evidence type="ECO:0000256" key="9">
    <source>
        <dbReference type="ARBA" id="ARBA00023004"/>
    </source>
</evidence>
<dbReference type="PaxDb" id="3218-PP1S342_22V6.1"/>
<name>A9TW51_PHYPA</name>
<dbReference type="PRINTS" id="PR00385">
    <property type="entry name" value="P450"/>
</dbReference>
<evidence type="ECO:0000256" key="12">
    <source>
        <dbReference type="PIRSR" id="PIRSR602401-1"/>
    </source>
</evidence>
<evidence type="ECO:0000256" key="1">
    <source>
        <dbReference type="ARBA" id="ARBA00001971"/>
    </source>
</evidence>
<accession>A9TW51</accession>
<evidence type="ECO:0000256" key="10">
    <source>
        <dbReference type="ARBA" id="ARBA00023033"/>
    </source>
</evidence>
<dbReference type="GO" id="GO:0016020">
    <property type="term" value="C:membrane"/>
    <property type="evidence" value="ECO:0007669"/>
    <property type="project" value="UniProtKB-SubCell"/>
</dbReference>
<dbReference type="RefSeq" id="XP_024359348.1">
    <property type="nucleotide sequence ID" value="XM_024503580.2"/>
</dbReference>
<dbReference type="Gramene" id="Pp3c21_19760V3.2">
    <property type="protein sequence ID" value="Pp3c21_19760V3.2"/>
    <property type="gene ID" value="Pp3c21_19760"/>
</dbReference>
<evidence type="ECO:0000313" key="15">
    <source>
        <dbReference type="EMBL" id="PNR32286.1"/>
    </source>
</evidence>
<dbReference type="PRINTS" id="PR00463">
    <property type="entry name" value="EP450I"/>
</dbReference>
<dbReference type="eggNOG" id="KOG0156">
    <property type="taxonomic scope" value="Eukaryota"/>
</dbReference>
<proteinExistence type="inferred from homology"/>
<comment type="subcellular location">
    <subcellularLocation>
        <location evidence="2">Membrane</location>
        <topology evidence="2">Single-pass membrane protein</topology>
    </subcellularLocation>
</comment>
<comment type="similarity">
    <text evidence="3 13">Belongs to the cytochrome P450 family.</text>
</comment>
<dbReference type="EnsemblPlants" id="Pp3c21_19760V3.1">
    <property type="protein sequence ID" value="Pp3c21_19760V3.1"/>
    <property type="gene ID" value="Pp3c21_19760"/>
</dbReference>
<evidence type="ECO:0000313" key="17">
    <source>
        <dbReference type="Proteomes" id="UP000006727"/>
    </source>
</evidence>
<evidence type="ECO:0000256" key="3">
    <source>
        <dbReference type="ARBA" id="ARBA00010617"/>
    </source>
</evidence>
<keyword evidence="9 12" id="KW-0408">Iron</keyword>
<evidence type="ECO:0000256" key="7">
    <source>
        <dbReference type="ARBA" id="ARBA00022989"/>
    </source>
</evidence>
<keyword evidence="4 12" id="KW-0349">Heme</keyword>
<dbReference type="Pfam" id="PF00067">
    <property type="entry name" value="p450"/>
    <property type="match status" value="1"/>
</dbReference>
<dbReference type="PANTHER" id="PTHR47943">
    <property type="entry name" value="CYTOCHROME P450 93A3-LIKE"/>
    <property type="match status" value="1"/>
</dbReference>
<keyword evidence="8 13" id="KW-0560">Oxidoreductase</keyword>
<evidence type="ECO:0000256" key="11">
    <source>
        <dbReference type="ARBA" id="ARBA00023136"/>
    </source>
</evidence>
<dbReference type="GO" id="GO:0020037">
    <property type="term" value="F:heme binding"/>
    <property type="evidence" value="ECO:0007669"/>
    <property type="project" value="InterPro"/>
</dbReference>
<keyword evidence="7 14" id="KW-1133">Transmembrane helix</keyword>
<reference evidence="15 17" key="2">
    <citation type="journal article" date="2018" name="Plant J.">
        <title>The Physcomitrella patens chromosome-scale assembly reveals moss genome structure and evolution.</title>
        <authorList>
            <person name="Lang D."/>
            <person name="Ullrich K.K."/>
            <person name="Murat F."/>
            <person name="Fuchs J."/>
            <person name="Jenkins J."/>
            <person name="Haas F.B."/>
            <person name="Piednoel M."/>
            <person name="Gundlach H."/>
            <person name="Van Bel M."/>
            <person name="Meyberg R."/>
            <person name="Vives C."/>
            <person name="Morata J."/>
            <person name="Symeonidi A."/>
            <person name="Hiss M."/>
            <person name="Muchero W."/>
            <person name="Kamisugi Y."/>
            <person name="Saleh O."/>
            <person name="Blanc G."/>
            <person name="Decker E.L."/>
            <person name="van Gessel N."/>
            <person name="Grimwood J."/>
            <person name="Hayes R.D."/>
            <person name="Graham S.W."/>
            <person name="Gunter L.E."/>
            <person name="McDaniel S.F."/>
            <person name="Hoernstein S.N.W."/>
            <person name="Larsson A."/>
            <person name="Li F.W."/>
            <person name="Perroud P.F."/>
            <person name="Phillips J."/>
            <person name="Ranjan P."/>
            <person name="Rokshar D.S."/>
            <person name="Rothfels C.J."/>
            <person name="Schneider L."/>
            <person name="Shu S."/>
            <person name="Stevenson D.W."/>
            <person name="Thummler F."/>
            <person name="Tillich M."/>
            <person name="Villarreal Aguilar J.C."/>
            <person name="Widiez T."/>
            <person name="Wong G.K."/>
            <person name="Wymore A."/>
            <person name="Zhang Y."/>
            <person name="Zimmer A.D."/>
            <person name="Quatrano R.S."/>
            <person name="Mayer K.F.X."/>
            <person name="Goodstein D."/>
            <person name="Casacuberta J.M."/>
            <person name="Vandepoele K."/>
            <person name="Reski R."/>
            <person name="Cuming A.C."/>
            <person name="Tuskan G.A."/>
            <person name="Maumus F."/>
            <person name="Salse J."/>
            <person name="Schmutz J."/>
            <person name="Rensing S.A."/>
        </authorList>
    </citation>
    <scope>NUCLEOTIDE SEQUENCE [LARGE SCALE GENOMIC DNA]</scope>
    <source>
        <strain evidence="16 17">cv. Gransden 2004</strain>
    </source>
</reference>
<keyword evidence="11 14" id="KW-0472">Membrane</keyword>
<dbReference type="CDD" id="cd20618">
    <property type="entry name" value="CYP71_clan"/>
    <property type="match status" value="1"/>
</dbReference>
<comment type="cofactor">
    <cofactor evidence="1 12">
        <name>heme</name>
        <dbReference type="ChEBI" id="CHEBI:30413"/>
    </cofactor>
</comment>
<keyword evidence="17" id="KW-1185">Reference proteome</keyword>
<reference evidence="16" key="3">
    <citation type="submission" date="2020-12" db="UniProtKB">
        <authorList>
            <consortium name="EnsemblPlants"/>
        </authorList>
    </citation>
    <scope>IDENTIFICATION</scope>
</reference>
<dbReference type="OMA" id="KEAMCAM"/>
<reference evidence="15 17" key="1">
    <citation type="journal article" date="2008" name="Science">
        <title>The Physcomitrella genome reveals evolutionary insights into the conquest of land by plants.</title>
        <authorList>
            <person name="Rensing S."/>
            <person name="Lang D."/>
            <person name="Zimmer A."/>
            <person name="Terry A."/>
            <person name="Salamov A."/>
            <person name="Shapiro H."/>
            <person name="Nishiyama T."/>
            <person name="Perroud P.-F."/>
            <person name="Lindquist E."/>
            <person name="Kamisugi Y."/>
            <person name="Tanahashi T."/>
            <person name="Sakakibara K."/>
            <person name="Fujita T."/>
            <person name="Oishi K."/>
            <person name="Shin-I T."/>
            <person name="Kuroki Y."/>
            <person name="Toyoda A."/>
            <person name="Suzuki Y."/>
            <person name="Hashimoto A."/>
            <person name="Yamaguchi K."/>
            <person name="Sugano A."/>
            <person name="Kohara Y."/>
            <person name="Fujiyama A."/>
            <person name="Anterola A."/>
            <person name="Aoki S."/>
            <person name="Ashton N."/>
            <person name="Barbazuk W.B."/>
            <person name="Barker E."/>
            <person name="Bennetzen J."/>
            <person name="Bezanilla M."/>
            <person name="Blankenship R."/>
            <person name="Cho S.H."/>
            <person name="Dutcher S."/>
            <person name="Estelle M."/>
            <person name="Fawcett J.A."/>
            <person name="Gundlach H."/>
            <person name="Hanada K."/>
            <person name="Heyl A."/>
            <person name="Hicks K.A."/>
            <person name="Hugh J."/>
            <person name="Lohr M."/>
            <person name="Mayer K."/>
            <person name="Melkozernov A."/>
            <person name="Murata T."/>
            <person name="Nelson D."/>
            <person name="Pils B."/>
            <person name="Prigge M."/>
            <person name="Reiss B."/>
            <person name="Renner T."/>
            <person name="Rombauts S."/>
            <person name="Rushton P."/>
            <person name="Sanderfoot A."/>
            <person name="Schween G."/>
            <person name="Shiu S.-H."/>
            <person name="Stueber K."/>
            <person name="Theodoulou F.L."/>
            <person name="Tu H."/>
            <person name="Van de Peer Y."/>
            <person name="Verrier P.J."/>
            <person name="Waters E."/>
            <person name="Wood A."/>
            <person name="Yang L."/>
            <person name="Cove D."/>
            <person name="Cuming A."/>
            <person name="Hasebe M."/>
            <person name="Lucas S."/>
            <person name="Mishler D.B."/>
            <person name="Reski R."/>
            <person name="Grigoriev I."/>
            <person name="Quatrano R.S."/>
            <person name="Boore J.L."/>
        </authorList>
    </citation>
    <scope>NUCLEOTIDE SEQUENCE [LARGE SCALE GENOMIC DNA]</scope>
    <source>
        <strain evidence="16 17">cv. Gransden 2004</strain>
    </source>
</reference>
<dbReference type="InterPro" id="IPR017972">
    <property type="entry name" value="Cyt_P450_CS"/>
</dbReference>
<dbReference type="InterPro" id="IPR001128">
    <property type="entry name" value="Cyt_P450"/>
</dbReference>
<feature type="binding site" description="axial binding residue" evidence="12">
    <location>
        <position position="468"/>
    </location>
    <ligand>
        <name>heme</name>
        <dbReference type="ChEBI" id="CHEBI:30413"/>
    </ligand>
    <ligandPart>
        <name>Fe</name>
        <dbReference type="ChEBI" id="CHEBI:18248"/>
    </ligandPart>
</feature>
<evidence type="ECO:0000256" key="13">
    <source>
        <dbReference type="RuleBase" id="RU000461"/>
    </source>
</evidence>
<organism evidence="15">
    <name type="scientific">Physcomitrium patens</name>
    <name type="common">Spreading-leaved earth moss</name>
    <name type="synonym">Physcomitrella patens</name>
    <dbReference type="NCBI Taxonomy" id="3218"/>
    <lineage>
        <taxon>Eukaryota</taxon>
        <taxon>Viridiplantae</taxon>
        <taxon>Streptophyta</taxon>
        <taxon>Embryophyta</taxon>
        <taxon>Bryophyta</taxon>
        <taxon>Bryophytina</taxon>
        <taxon>Bryopsida</taxon>
        <taxon>Funariidae</taxon>
        <taxon>Funariales</taxon>
        <taxon>Funariaceae</taxon>
        <taxon>Physcomitrium</taxon>
    </lineage>
</organism>
<dbReference type="HOGENOM" id="CLU_001570_4_0_1"/>
<keyword evidence="6 12" id="KW-0479">Metal-binding</keyword>
<dbReference type="InterPro" id="IPR002401">
    <property type="entry name" value="Cyt_P450_E_grp-I"/>
</dbReference>
<dbReference type="AlphaFoldDB" id="A9TW51"/>
<evidence type="ECO:0000256" key="6">
    <source>
        <dbReference type="ARBA" id="ARBA00022723"/>
    </source>
</evidence>
<keyword evidence="5 14" id="KW-0812">Transmembrane</keyword>
<dbReference type="STRING" id="3218.A9TW51"/>
<dbReference type="PROSITE" id="PS00086">
    <property type="entry name" value="CYTOCHROME_P450"/>
    <property type="match status" value="1"/>
</dbReference>
<dbReference type="OrthoDB" id="1470350at2759"/>
<dbReference type="Gramene" id="Pp3c21_19760V3.1">
    <property type="protein sequence ID" value="Pp3c21_19760V3.1"/>
    <property type="gene ID" value="Pp3c21_19760"/>
</dbReference>